<keyword evidence="6" id="KW-1185">Reference proteome</keyword>
<dbReference type="Pfam" id="PF25106">
    <property type="entry name" value="VWA_4"/>
    <property type="match status" value="1"/>
</dbReference>
<dbReference type="WBParaSite" id="PSAMB.scaffold2564size22534.g18342.t1">
    <property type="protein sequence ID" value="PSAMB.scaffold2564size22534.g18342.t1"/>
    <property type="gene ID" value="PSAMB.scaffold2564size22534.g18342"/>
</dbReference>
<proteinExistence type="predicted"/>
<feature type="chain" id="PRO_5037057151" description="Hemicentin-1-like von Willebrand factor A domain-containing protein" evidence="4">
    <location>
        <begin position="24"/>
        <end position="155"/>
    </location>
</feature>
<evidence type="ECO:0000313" key="6">
    <source>
        <dbReference type="Proteomes" id="UP000887566"/>
    </source>
</evidence>
<dbReference type="InterPro" id="IPR056861">
    <property type="entry name" value="HMCN1-like_VWA"/>
</dbReference>
<feature type="domain" description="Hemicentin-1-like von Willebrand factor A" evidence="5">
    <location>
        <begin position="35"/>
        <end position="85"/>
    </location>
</feature>
<name>A0A914VVL0_9BILA</name>
<dbReference type="AlphaFoldDB" id="A0A914VVL0"/>
<evidence type="ECO:0000256" key="3">
    <source>
        <dbReference type="ARBA" id="ARBA00022729"/>
    </source>
</evidence>
<feature type="signal peptide" evidence="4">
    <location>
        <begin position="1"/>
        <end position="23"/>
    </location>
</feature>
<keyword evidence="2" id="KW-0964">Secreted</keyword>
<evidence type="ECO:0000256" key="4">
    <source>
        <dbReference type="SAM" id="SignalP"/>
    </source>
</evidence>
<evidence type="ECO:0000256" key="1">
    <source>
        <dbReference type="ARBA" id="ARBA00004613"/>
    </source>
</evidence>
<accession>A0A914VVL0</accession>
<evidence type="ECO:0000256" key="2">
    <source>
        <dbReference type="ARBA" id="ARBA00022525"/>
    </source>
</evidence>
<sequence length="155" mass="16921">MRWRPPSNLLLLLAAAILHGVVGQAAQGPPAGTSSLTFVFDKTGSMYDDLVQVREGAKKIFATVLEQREKLIYNYVLVPFHDPGQPSFCPLQSLLQLASHVQRFLGGVVQRPSAEAVSREDARCIDTMVSVHYTCHNCEGGGSVLDRRCLAQLAV</sequence>
<dbReference type="Proteomes" id="UP000887566">
    <property type="component" value="Unplaced"/>
</dbReference>
<comment type="subcellular location">
    <subcellularLocation>
        <location evidence="1">Secreted</location>
    </subcellularLocation>
</comment>
<evidence type="ECO:0000259" key="5">
    <source>
        <dbReference type="Pfam" id="PF25106"/>
    </source>
</evidence>
<protein>
    <recommendedName>
        <fullName evidence="5">Hemicentin-1-like von Willebrand factor A domain-containing protein</fullName>
    </recommendedName>
</protein>
<keyword evidence="3 4" id="KW-0732">Signal</keyword>
<evidence type="ECO:0000313" key="7">
    <source>
        <dbReference type="WBParaSite" id="PSAMB.scaffold2564size22534.g18342.t1"/>
    </source>
</evidence>
<organism evidence="6 7">
    <name type="scientific">Plectus sambesii</name>
    <dbReference type="NCBI Taxonomy" id="2011161"/>
    <lineage>
        <taxon>Eukaryota</taxon>
        <taxon>Metazoa</taxon>
        <taxon>Ecdysozoa</taxon>
        <taxon>Nematoda</taxon>
        <taxon>Chromadorea</taxon>
        <taxon>Plectida</taxon>
        <taxon>Plectina</taxon>
        <taxon>Plectoidea</taxon>
        <taxon>Plectidae</taxon>
        <taxon>Plectus</taxon>
    </lineage>
</organism>
<reference evidence="7" key="1">
    <citation type="submission" date="2022-11" db="UniProtKB">
        <authorList>
            <consortium name="WormBaseParasite"/>
        </authorList>
    </citation>
    <scope>IDENTIFICATION</scope>
</reference>